<dbReference type="Pfam" id="PF02176">
    <property type="entry name" value="zf-TRAF"/>
    <property type="match status" value="2"/>
</dbReference>
<dbReference type="SUPFAM" id="SSF57850">
    <property type="entry name" value="RING/U-box"/>
    <property type="match status" value="1"/>
</dbReference>
<feature type="zinc finger region" description="TRAF-type" evidence="12">
    <location>
        <begin position="133"/>
        <end position="177"/>
    </location>
</feature>
<dbReference type="Pfam" id="PF21355">
    <property type="entry name" value="TRAF-mep_MATH"/>
    <property type="match status" value="1"/>
</dbReference>
<evidence type="ECO:0000256" key="5">
    <source>
        <dbReference type="ARBA" id="ARBA00022723"/>
    </source>
</evidence>
<dbReference type="AlphaFoldDB" id="A0A8C9W2U5"/>
<keyword evidence="9" id="KW-0832">Ubl conjugation</keyword>
<accession>A0A8C9W2U5</accession>
<evidence type="ECO:0000259" key="15">
    <source>
        <dbReference type="PROSITE" id="PS50144"/>
    </source>
</evidence>
<dbReference type="SUPFAM" id="SSF49599">
    <property type="entry name" value="TRAF domain-like"/>
    <property type="match status" value="2"/>
</dbReference>
<dbReference type="GO" id="GO:0008270">
    <property type="term" value="F:zinc ion binding"/>
    <property type="evidence" value="ECO:0007669"/>
    <property type="project" value="UniProtKB-UniRule"/>
</dbReference>
<dbReference type="InterPro" id="IPR008974">
    <property type="entry name" value="TRAF-like"/>
</dbReference>
<keyword evidence="6" id="KW-0677">Repeat</keyword>
<dbReference type="PROSITE" id="PS50144">
    <property type="entry name" value="MATH"/>
    <property type="match status" value="1"/>
</dbReference>
<evidence type="ECO:0000256" key="1">
    <source>
        <dbReference type="ARBA" id="ARBA00004496"/>
    </source>
</evidence>
<sequence length="564" mass="63981">MASKESTDMDFGGGGLSRQNSGTAGSWEFDAALMTREFKFVEKLEDQYVCPTCGQVVLNPHQTGCGHIFCYQCIQGFLDSDITPKCPIDDSFIKANEVFQDNCCKREIANLEIYCTNAPNCSSKVTLCRLQDHLKICQYESVQCPNSGCSETLFRKDVGDHLDSQCRYRLEPCPYCRKHYAVIHLMVSIQPMCICALLLTSGFSLIYLQLKEHYLECPEVETDCMYKKYGCSFRQKRVKVQAHEDAALNDHLVLVLESNTKLEKQIDDLQHSLVLKHHEFQERTSLAGSLENQVKPLVQEMTRCDNMIGTVQRSLEEQKDRVDSVQLQLQQLTRAFSQDLGCTELAQLRGSLDSLKQQVSAIEGLKERLVMLEDNYMRHSRLLNIHVDQFQRNEERFRELESTSYNGKLIWKIRDYQKKKEAAAAGEGRSPFMLSAPFYTSRSGYKLRARAYLNGDGSGRGTHLSLYIVLMRGDFDSLLPWPFQQPVSLTVLDQSGARKDVTIVFKPDLASSSFHRPVSDMNVATGFPCFISHAELESANDAAFVKDDTLFIKVKVDTTGLEDL</sequence>
<evidence type="ECO:0000256" key="13">
    <source>
        <dbReference type="SAM" id="Coils"/>
    </source>
</evidence>
<dbReference type="GO" id="GO:0005737">
    <property type="term" value="C:cytoplasm"/>
    <property type="evidence" value="ECO:0007669"/>
    <property type="project" value="UniProtKB-SubCell"/>
</dbReference>
<evidence type="ECO:0000256" key="3">
    <source>
        <dbReference type="ARBA" id="ARBA00022499"/>
    </source>
</evidence>
<evidence type="ECO:0000256" key="2">
    <source>
        <dbReference type="ARBA" id="ARBA00022490"/>
    </source>
</evidence>
<dbReference type="InterPro" id="IPR002083">
    <property type="entry name" value="MATH/TRAF_dom"/>
</dbReference>
<evidence type="ECO:0000256" key="4">
    <source>
        <dbReference type="ARBA" id="ARBA00022703"/>
    </source>
</evidence>
<keyword evidence="3" id="KW-1017">Isopeptide bond</keyword>
<dbReference type="InterPro" id="IPR012227">
    <property type="entry name" value="TNF_rcpt-assoc_TRAF_met"/>
</dbReference>
<dbReference type="SMART" id="SM00061">
    <property type="entry name" value="MATH"/>
    <property type="match status" value="1"/>
</dbReference>
<evidence type="ECO:0000259" key="16">
    <source>
        <dbReference type="PROSITE" id="PS50145"/>
    </source>
</evidence>
<keyword evidence="2 11" id="KW-0963">Cytoplasm</keyword>
<dbReference type="FunFam" id="2.60.210.10:FF:000001">
    <property type="entry name" value="TNF receptor-associated factor"/>
    <property type="match status" value="1"/>
</dbReference>
<dbReference type="GO" id="GO:0005164">
    <property type="term" value="F:tumor necrosis factor receptor binding"/>
    <property type="evidence" value="ECO:0007669"/>
    <property type="project" value="UniProtKB-UniRule"/>
</dbReference>
<comment type="similarity">
    <text evidence="11">Belongs to the TNF receptor-associated factor family.</text>
</comment>
<dbReference type="InterPro" id="IPR001841">
    <property type="entry name" value="Znf_RING"/>
</dbReference>
<keyword evidence="10 13" id="KW-0175">Coiled coil</keyword>
<evidence type="ECO:0000256" key="9">
    <source>
        <dbReference type="ARBA" id="ARBA00022843"/>
    </source>
</evidence>
<dbReference type="PROSITE" id="PS50089">
    <property type="entry name" value="ZF_RING_2"/>
    <property type="match status" value="1"/>
</dbReference>
<evidence type="ECO:0000256" key="8">
    <source>
        <dbReference type="ARBA" id="ARBA00022833"/>
    </source>
</evidence>
<dbReference type="EC" id="2.3.2.27" evidence="11"/>
<dbReference type="GO" id="GO:0042981">
    <property type="term" value="P:regulation of apoptotic process"/>
    <property type="evidence" value="ECO:0007669"/>
    <property type="project" value="InterPro"/>
</dbReference>
<dbReference type="Gene3D" id="3.30.40.10">
    <property type="entry name" value="Zinc/RING finger domain, C3HC4 (zinc finger)"/>
    <property type="match status" value="2"/>
</dbReference>
<comment type="catalytic activity">
    <reaction evidence="11">
        <text>S-ubiquitinyl-[E2 ubiquitin-conjugating enzyme]-L-cysteine + [acceptor protein]-L-lysine = [E2 ubiquitin-conjugating enzyme]-L-cysteine + N(6)-ubiquitinyl-[acceptor protein]-L-lysine.</text>
        <dbReference type="EC" id="2.3.2.27"/>
    </reaction>
</comment>
<dbReference type="GO" id="GO:0007165">
    <property type="term" value="P:signal transduction"/>
    <property type="evidence" value="ECO:0007669"/>
    <property type="project" value="InterPro"/>
</dbReference>
<keyword evidence="7 12" id="KW-0863">Zinc-finger</keyword>
<dbReference type="PIRSF" id="PIRSF015614">
    <property type="entry name" value="TRAF"/>
    <property type="match status" value="1"/>
</dbReference>
<feature type="domain" description="RING-type" evidence="14">
    <location>
        <begin position="50"/>
        <end position="90"/>
    </location>
</feature>
<dbReference type="Gene3D" id="2.60.210.10">
    <property type="entry name" value="Apoptosis, Tumor Necrosis Factor Receptor Associated Protein 2, Chain A"/>
    <property type="match status" value="1"/>
</dbReference>
<evidence type="ECO:0000256" key="10">
    <source>
        <dbReference type="ARBA" id="ARBA00023054"/>
    </source>
</evidence>
<dbReference type="GO" id="GO:0043122">
    <property type="term" value="P:regulation of canonical NF-kappaB signal transduction"/>
    <property type="evidence" value="ECO:0007669"/>
    <property type="project" value="TreeGrafter"/>
</dbReference>
<gene>
    <name evidence="17" type="primary">TRAF5</name>
</gene>
<feature type="coiled-coil region" evidence="13">
    <location>
        <begin position="315"/>
        <end position="382"/>
    </location>
</feature>
<dbReference type="GO" id="GO:0031996">
    <property type="term" value="F:thioesterase binding"/>
    <property type="evidence" value="ECO:0007669"/>
    <property type="project" value="TreeGrafter"/>
</dbReference>
<dbReference type="OrthoDB" id="1737200at2759"/>
<dbReference type="InterPro" id="IPR001293">
    <property type="entry name" value="Znf_TRAF"/>
</dbReference>
<dbReference type="GO" id="GO:0061630">
    <property type="term" value="F:ubiquitin protein ligase activity"/>
    <property type="evidence" value="ECO:0007669"/>
    <property type="project" value="UniProtKB-EC"/>
</dbReference>
<reference evidence="17" key="2">
    <citation type="submission" date="2025-08" db="UniProtKB">
        <authorList>
            <consortium name="Ensembl"/>
        </authorList>
    </citation>
    <scope>IDENTIFICATION</scope>
</reference>
<organism evidence="17 18">
    <name type="scientific">Scleropages formosus</name>
    <name type="common">Asian bonytongue</name>
    <name type="synonym">Osteoglossum formosum</name>
    <dbReference type="NCBI Taxonomy" id="113540"/>
    <lineage>
        <taxon>Eukaryota</taxon>
        <taxon>Metazoa</taxon>
        <taxon>Chordata</taxon>
        <taxon>Craniata</taxon>
        <taxon>Vertebrata</taxon>
        <taxon>Euteleostomi</taxon>
        <taxon>Actinopterygii</taxon>
        <taxon>Neopterygii</taxon>
        <taxon>Teleostei</taxon>
        <taxon>Osteoglossocephala</taxon>
        <taxon>Osteoglossomorpha</taxon>
        <taxon>Osteoglossiformes</taxon>
        <taxon>Osteoglossidae</taxon>
        <taxon>Scleropages</taxon>
    </lineage>
</organism>
<keyword evidence="8 11" id="KW-0862">Zinc</keyword>
<evidence type="ECO:0000256" key="12">
    <source>
        <dbReference type="PROSITE-ProRule" id="PRU00207"/>
    </source>
</evidence>
<dbReference type="InterPro" id="IPR049342">
    <property type="entry name" value="TRAF1-6_MATH_dom"/>
</dbReference>
<reference evidence="17 18" key="1">
    <citation type="submission" date="2019-04" db="EMBL/GenBank/DDBJ databases">
        <authorList>
            <consortium name="Wellcome Sanger Institute Data Sharing"/>
        </authorList>
    </citation>
    <scope>NUCLEOTIDE SEQUENCE [LARGE SCALE GENOMIC DNA]</scope>
</reference>
<proteinExistence type="inferred from homology"/>
<evidence type="ECO:0000313" key="18">
    <source>
        <dbReference type="Proteomes" id="UP000694397"/>
    </source>
</evidence>
<dbReference type="Proteomes" id="UP000694397">
    <property type="component" value="Chromosome 16"/>
</dbReference>
<keyword evidence="5 11" id="KW-0479">Metal-binding</keyword>
<evidence type="ECO:0000256" key="7">
    <source>
        <dbReference type="ARBA" id="ARBA00022771"/>
    </source>
</evidence>
<dbReference type="PANTHER" id="PTHR10131">
    <property type="entry name" value="TNF RECEPTOR ASSOCIATED FACTOR"/>
    <property type="match status" value="1"/>
</dbReference>
<evidence type="ECO:0000256" key="11">
    <source>
        <dbReference type="PIRNR" id="PIRNR015614"/>
    </source>
</evidence>
<evidence type="ECO:0000259" key="14">
    <source>
        <dbReference type="PROSITE" id="PS50089"/>
    </source>
</evidence>
<dbReference type="GeneTree" id="ENSGT00940000160954"/>
<evidence type="ECO:0000256" key="6">
    <source>
        <dbReference type="ARBA" id="ARBA00022737"/>
    </source>
</evidence>
<keyword evidence="18" id="KW-1185">Reference proteome</keyword>
<keyword evidence="4" id="KW-0053">Apoptosis</keyword>
<dbReference type="Ensembl" id="ENSSFOT00015068177.1">
    <property type="protein sequence ID" value="ENSSFOP00015068006.1"/>
    <property type="gene ID" value="ENSSFOG00015022347.2"/>
</dbReference>
<dbReference type="PROSITE" id="PS50145">
    <property type="entry name" value="ZF_TRAF"/>
    <property type="match status" value="1"/>
</dbReference>
<dbReference type="GO" id="GO:0006915">
    <property type="term" value="P:apoptotic process"/>
    <property type="evidence" value="ECO:0007669"/>
    <property type="project" value="UniProtKB-KW"/>
</dbReference>
<evidence type="ECO:0000313" key="17">
    <source>
        <dbReference type="Ensembl" id="ENSSFOP00015068006.1"/>
    </source>
</evidence>
<dbReference type="GO" id="GO:0009898">
    <property type="term" value="C:cytoplasmic side of plasma membrane"/>
    <property type="evidence" value="ECO:0007669"/>
    <property type="project" value="TreeGrafter"/>
</dbReference>
<protein>
    <recommendedName>
        <fullName evidence="11">TNF receptor-associated factor</fullName>
        <ecNumber evidence="11">2.3.2.27</ecNumber>
    </recommendedName>
</protein>
<dbReference type="PANTHER" id="PTHR10131:SF83">
    <property type="entry name" value="TNF RECEPTOR-ASSOCIATED FACTOR 5"/>
    <property type="match status" value="1"/>
</dbReference>
<feature type="domain" description="MATH" evidence="15">
    <location>
        <begin position="406"/>
        <end position="556"/>
    </location>
</feature>
<dbReference type="PROSITE" id="PS00518">
    <property type="entry name" value="ZF_RING_1"/>
    <property type="match status" value="1"/>
</dbReference>
<dbReference type="InterPro" id="IPR013083">
    <property type="entry name" value="Znf_RING/FYVE/PHD"/>
</dbReference>
<reference evidence="17" key="3">
    <citation type="submission" date="2025-09" db="UniProtKB">
        <authorList>
            <consortium name="Ensembl"/>
        </authorList>
    </citation>
    <scope>IDENTIFICATION</scope>
</reference>
<comment type="subcellular location">
    <subcellularLocation>
        <location evidence="1 11">Cytoplasm</location>
    </subcellularLocation>
</comment>
<dbReference type="InterPro" id="IPR017907">
    <property type="entry name" value="Znf_RING_CS"/>
</dbReference>
<name>A0A8C9W2U5_SCLFO</name>
<dbReference type="FunFam" id="3.30.40.10:FF:000286">
    <property type="entry name" value="TNF receptor-associated factor"/>
    <property type="match status" value="1"/>
</dbReference>
<dbReference type="SMART" id="SM00184">
    <property type="entry name" value="RING"/>
    <property type="match status" value="1"/>
</dbReference>
<feature type="domain" description="TRAF-type" evidence="16">
    <location>
        <begin position="133"/>
        <end position="177"/>
    </location>
</feature>